<feature type="transmembrane region" description="Helical" evidence="2">
    <location>
        <begin position="84"/>
        <end position="103"/>
    </location>
</feature>
<evidence type="ECO:0000313" key="4">
    <source>
        <dbReference type="Proteomes" id="UP000678393"/>
    </source>
</evidence>
<keyword evidence="4" id="KW-1185">Reference proteome</keyword>
<protein>
    <submittedName>
        <fullName evidence="3">Uncharacterized protein</fullName>
    </submittedName>
</protein>
<comment type="similarity">
    <text evidence="1">Belongs to the TMEM121 family.</text>
</comment>
<sequence length="262" mass="29551">MTKAGDCFVRLCLKVNAIPAQLLCMFLFVIQAASLDFFLYSEISELHLIWLVPDTFNLSLLIACIYVSSCTVGKDQSRANNEFSFAWISWFLINVMVAAKTIVLFNEIATGLEEEDSFFGPNILKTTIALGSCIFVLLLTTQHNAPLGSERRLYIEELTGTVVFDILDTIKPNAFWKGLQEFILAVAAVNLLIPTVPLLILSRTKFGHHKLQKHLIYAHRLLQVIAVNVPNLLVRFIVWHGFSAAISPFSSKEHYTHLYDFL</sequence>
<dbReference type="PANTHER" id="PTHR47399">
    <property type="entry name" value="TRANSMEMBRANE PROTEIN 121B"/>
    <property type="match status" value="1"/>
</dbReference>
<keyword evidence="2" id="KW-0812">Transmembrane</keyword>
<proteinExistence type="inferred from homology"/>
<comment type="caution">
    <text evidence="3">The sequence shown here is derived from an EMBL/GenBank/DDBJ whole genome shotgun (WGS) entry which is preliminary data.</text>
</comment>
<dbReference type="InterPro" id="IPR032776">
    <property type="entry name" value="CECR6/TMEM121"/>
</dbReference>
<dbReference type="InterPro" id="IPR026624">
    <property type="entry name" value="CECR6"/>
</dbReference>
<keyword evidence="2" id="KW-1133">Transmembrane helix</keyword>
<feature type="transmembrane region" description="Helical" evidence="2">
    <location>
        <begin position="182"/>
        <end position="201"/>
    </location>
</feature>
<name>A0A8S3ZWC0_9EUPU</name>
<feature type="transmembrane region" description="Helical" evidence="2">
    <location>
        <begin position="221"/>
        <end position="242"/>
    </location>
</feature>
<evidence type="ECO:0000256" key="2">
    <source>
        <dbReference type="SAM" id="Phobius"/>
    </source>
</evidence>
<accession>A0A8S3ZWC0</accession>
<gene>
    <name evidence="3" type="ORF">CUNI_LOCUS17463</name>
</gene>
<dbReference type="AlphaFoldDB" id="A0A8S3ZWC0"/>
<dbReference type="PANTHER" id="PTHR47399:SF1">
    <property type="entry name" value="TRANSMEMBRANE PROTEIN 121B"/>
    <property type="match status" value="1"/>
</dbReference>
<evidence type="ECO:0000313" key="3">
    <source>
        <dbReference type="EMBL" id="CAG5131905.1"/>
    </source>
</evidence>
<dbReference type="Proteomes" id="UP000678393">
    <property type="component" value="Unassembled WGS sequence"/>
</dbReference>
<keyword evidence="2" id="KW-0472">Membrane</keyword>
<organism evidence="3 4">
    <name type="scientific">Candidula unifasciata</name>
    <dbReference type="NCBI Taxonomy" id="100452"/>
    <lineage>
        <taxon>Eukaryota</taxon>
        <taxon>Metazoa</taxon>
        <taxon>Spiralia</taxon>
        <taxon>Lophotrochozoa</taxon>
        <taxon>Mollusca</taxon>
        <taxon>Gastropoda</taxon>
        <taxon>Heterobranchia</taxon>
        <taxon>Euthyneura</taxon>
        <taxon>Panpulmonata</taxon>
        <taxon>Eupulmonata</taxon>
        <taxon>Stylommatophora</taxon>
        <taxon>Helicina</taxon>
        <taxon>Helicoidea</taxon>
        <taxon>Geomitridae</taxon>
        <taxon>Candidula</taxon>
    </lineage>
</organism>
<reference evidence="3" key="1">
    <citation type="submission" date="2021-04" db="EMBL/GenBank/DDBJ databases">
        <authorList>
            <consortium name="Molecular Ecology Group"/>
        </authorList>
    </citation>
    <scope>NUCLEOTIDE SEQUENCE</scope>
</reference>
<dbReference type="OrthoDB" id="5964337at2759"/>
<evidence type="ECO:0000256" key="1">
    <source>
        <dbReference type="ARBA" id="ARBA00007711"/>
    </source>
</evidence>
<feature type="transmembrane region" description="Helical" evidence="2">
    <location>
        <begin position="20"/>
        <end position="41"/>
    </location>
</feature>
<feature type="transmembrane region" description="Helical" evidence="2">
    <location>
        <begin position="47"/>
        <end position="72"/>
    </location>
</feature>
<dbReference type="EMBL" id="CAJHNH020004931">
    <property type="protein sequence ID" value="CAG5131905.1"/>
    <property type="molecule type" value="Genomic_DNA"/>
</dbReference>
<dbReference type="Pfam" id="PF14997">
    <property type="entry name" value="CECR6_TMEM121"/>
    <property type="match status" value="1"/>
</dbReference>